<dbReference type="InterPro" id="IPR013766">
    <property type="entry name" value="Thioredoxin_domain"/>
</dbReference>
<evidence type="ECO:0000256" key="10">
    <source>
        <dbReference type="ARBA" id="ARBA00038489"/>
    </source>
</evidence>
<dbReference type="EC" id="1.11.1.24" evidence="3"/>
<evidence type="ECO:0000256" key="7">
    <source>
        <dbReference type="ARBA" id="ARBA00023157"/>
    </source>
</evidence>
<evidence type="ECO:0000256" key="9">
    <source>
        <dbReference type="ARBA" id="ARBA00032824"/>
    </source>
</evidence>
<sequence length="150" mass="16781">MKKIGAHLPDFSLKNQDGVLVHSQDWIGAPVVVYFYPGDFTPICTAQACSFRNQFDDFKDYKVRVVGISHDDVASHKKFATQNQLPFDLLSDTDNAVQDLFEVPKGMFGLLSGRVTYVFDAKGKLALQYKADLRAKEHVKKALKAITLLS</sequence>
<evidence type="ECO:0000256" key="5">
    <source>
        <dbReference type="ARBA" id="ARBA00022862"/>
    </source>
</evidence>
<organism evidence="15">
    <name type="scientific">uncultured Aureispira sp</name>
    <dbReference type="NCBI Taxonomy" id="1331704"/>
    <lineage>
        <taxon>Bacteria</taxon>
        <taxon>Pseudomonadati</taxon>
        <taxon>Bacteroidota</taxon>
        <taxon>Saprospiria</taxon>
        <taxon>Saprospirales</taxon>
        <taxon>Saprospiraceae</taxon>
        <taxon>Aureispira</taxon>
        <taxon>environmental samples</taxon>
    </lineage>
</organism>
<dbReference type="PROSITE" id="PS51352">
    <property type="entry name" value="THIOREDOXIN_2"/>
    <property type="match status" value="1"/>
</dbReference>
<dbReference type="PANTHER" id="PTHR42801:SF4">
    <property type="entry name" value="AHPC_TSA FAMILY PROTEIN"/>
    <property type="match status" value="1"/>
</dbReference>
<evidence type="ECO:0000259" key="14">
    <source>
        <dbReference type="PROSITE" id="PS51352"/>
    </source>
</evidence>
<dbReference type="PANTHER" id="PTHR42801">
    <property type="entry name" value="THIOREDOXIN-DEPENDENT PEROXIDE REDUCTASE"/>
    <property type="match status" value="1"/>
</dbReference>
<dbReference type="GO" id="GO:0005737">
    <property type="term" value="C:cytoplasm"/>
    <property type="evidence" value="ECO:0007669"/>
    <property type="project" value="TreeGrafter"/>
</dbReference>
<dbReference type="InterPro" id="IPR000866">
    <property type="entry name" value="AhpC/TSA"/>
</dbReference>
<evidence type="ECO:0000256" key="8">
    <source>
        <dbReference type="ARBA" id="ARBA00023284"/>
    </source>
</evidence>
<evidence type="ECO:0000256" key="3">
    <source>
        <dbReference type="ARBA" id="ARBA00013017"/>
    </source>
</evidence>
<dbReference type="GO" id="GO:0008379">
    <property type="term" value="F:thioredoxin peroxidase activity"/>
    <property type="evidence" value="ECO:0007669"/>
    <property type="project" value="TreeGrafter"/>
</dbReference>
<reference evidence="15" key="1">
    <citation type="submission" date="2020-01" db="EMBL/GenBank/DDBJ databases">
        <authorList>
            <person name="Meier V. D."/>
            <person name="Meier V D."/>
        </authorList>
    </citation>
    <scope>NUCLEOTIDE SEQUENCE</scope>
    <source>
        <strain evidence="15">HLG_WM_MAG_10</strain>
    </source>
</reference>
<comment type="subunit">
    <text evidence="2">Monomer.</text>
</comment>
<dbReference type="InterPro" id="IPR024706">
    <property type="entry name" value="Peroxiredoxin_AhpC-typ"/>
</dbReference>
<evidence type="ECO:0000256" key="13">
    <source>
        <dbReference type="PIRSR" id="PIRSR000239-1"/>
    </source>
</evidence>
<keyword evidence="4 15" id="KW-0575">Peroxidase</keyword>
<evidence type="ECO:0000256" key="11">
    <source>
        <dbReference type="ARBA" id="ARBA00042639"/>
    </source>
</evidence>
<dbReference type="InterPro" id="IPR036249">
    <property type="entry name" value="Thioredoxin-like_sf"/>
</dbReference>
<evidence type="ECO:0000256" key="1">
    <source>
        <dbReference type="ARBA" id="ARBA00003330"/>
    </source>
</evidence>
<name>A0A6S6T6P8_9BACT</name>
<dbReference type="EMBL" id="CACVAQ010000218">
    <property type="protein sequence ID" value="CAA6814594.1"/>
    <property type="molecule type" value="Genomic_DNA"/>
</dbReference>
<dbReference type="InterPro" id="IPR050924">
    <property type="entry name" value="Peroxiredoxin_BCP/PrxQ"/>
</dbReference>
<dbReference type="Pfam" id="PF00578">
    <property type="entry name" value="AhpC-TSA"/>
    <property type="match status" value="1"/>
</dbReference>
<protein>
    <recommendedName>
        <fullName evidence="3">thioredoxin-dependent peroxiredoxin</fullName>
        <ecNumber evidence="3">1.11.1.24</ecNumber>
    </recommendedName>
    <alternativeName>
        <fullName evidence="9">Thioredoxin peroxidase</fullName>
    </alternativeName>
    <alternativeName>
        <fullName evidence="11">Thioredoxin-dependent peroxiredoxin Bcp</fullName>
    </alternativeName>
</protein>
<dbReference type="SUPFAM" id="SSF52833">
    <property type="entry name" value="Thioredoxin-like"/>
    <property type="match status" value="1"/>
</dbReference>
<comment type="similarity">
    <text evidence="10">Belongs to the peroxiredoxin family. BCP/PrxQ subfamily.</text>
</comment>
<dbReference type="PIRSF" id="PIRSF000239">
    <property type="entry name" value="AHPC"/>
    <property type="match status" value="1"/>
</dbReference>
<dbReference type="FunFam" id="3.40.30.10:FF:000007">
    <property type="entry name" value="Thioredoxin-dependent thiol peroxidase"/>
    <property type="match status" value="1"/>
</dbReference>
<evidence type="ECO:0000256" key="6">
    <source>
        <dbReference type="ARBA" id="ARBA00023002"/>
    </source>
</evidence>
<gene>
    <name evidence="15" type="ORF">HELGO_WM16408</name>
</gene>
<comment type="function">
    <text evidence="1">Thiol-specific peroxidase that catalyzes the reduction of hydrogen peroxide and organic hydroperoxides to water and alcohols, respectively. Plays a role in cell protection against oxidative stress by detoxifying peroxides and as sensor of hydrogen peroxide-mediated signaling events.</text>
</comment>
<comment type="catalytic activity">
    <reaction evidence="12">
        <text>a hydroperoxide + [thioredoxin]-dithiol = an alcohol + [thioredoxin]-disulfide + H2O</text>
        <dbReference type="Rhea" id="RHEA:62620"/>
        <dbReference type="Rhea" id="RHEA-COMP:10698"/>
        <dbReference type="Rhea" id="RHEA-COMP:10700"/>
        <dbReference type="ChEBI" id="CHEBI:15377"/>
        <dbReference type="ChEBI" id="CHEBI:29950"/>
        <dbReference type="ChEBI" id="CHEBI:30879"/>
        <dbReference type="ChEBI" id="CHEBI:35924"/>
        <dbReference type="ChEBI" id="CHEBI:50058"/>
        <dbReference type="EC" id="1.11.1.24"/>
    </reaction>
</comment>
<feature type="active site" description="Cysteine sulfenic acid (-SOH) intermediate; for peroxidase activity" evidence="13">
    <location>
        <position position="44"/>
    </location>
</feature>
<feature type="domain" description="Thioredoxin" evidence="14">
    <location>
        <begin position="2"/>
        <end position="148"/>
    </location>
</feature>
<evidence type="ECO:0000256" key="4">
    <source>
        <dbReference type="ARBA" id="ARBA00022559"/>
    </source>
</evidence>
<dbReference type="GO" id="GO:0034599">
    <property type="term" value="P:cellular response to oxidative stress"/>
    <property type="evidence" value="ECO:0007669"/>
    <property type="project" value="TreeGrafter"/>
</dbReference>
<accession>A0A6S6T6P8</accession>
<evidence type="ECO:0000256" key="2">
    <source>
        <dbReference type="ARBA" id="ARBA00011245"/>
    </source>
</evidence>
<keyword evidence="7" id="KW-1015">Disulfide bond</keyword>
<evidence type="ECO:0000313" key="15">
    <source>
        <dbReference type="EMBL" id="CAA6814594.1"/>
    </source>
</evidence>
<dbReference type="GO" id="GO:0045454">
    <property type="term" value="P:cell redox homeostasis"/>
    <property type="evidence" value="ECO:0007669"/>
    <property type="project" value="TreeGrafter"/>
</dbReference>
<keyword evidence="8" id="KW-0676">Redox-active center</keyword>
<dbReference type="Gene3D" id="3.40.30.10">
    <property type="entry name" value="Glutaredoxin"/>
    <property type="match status" value="1"/>
</dbReference>
<keyword evidence="6 15" id="KW-0560">Oxidoreductase</keyword>
<proteinExistence type="inferred from homology"/>
<evidence type="ECO:0000256" key="12">
    <source>
        <dbReference type="ARBA" id="ARBA00049091"/>
    </source>
</evidence>
<keyword evidence="5" id="KW-0049">Antioxidant</keyword>
<dbReference type="CDD" id="cd03017">
    <property type="entry name" value="PRX_BCP"/>
    <property type="match status" value="1"/>
</dbReference>
<dbReference type="AlphaFoldDB" id="A0A6S6T6P8"/>